<evidence type="ECO:0000313" key="1">
    <source>
        <dbReference type="EMBL" id="WEK14917.1"/>
    </source>
</evidence>
<protein>
    <submittedName>
        <fullName evidence="1">Tetratricopeptide repeat protein</fullName>
    </submittedName>
</protein>
<gene>
    <name evidence="1" type="ORF">P0Y48_06925</name>
</gene>
<dbReference type="AlphaFoldDB" id="A0AAJ6B4Y9"/>
<sequence length="1248" mass="135723">MSDTGVEPAFVGAGRRAIVDGLIAAFDQVRTTERPLWVSIEAPSGWGKTRIAREFYARLASERQSDPPYWPGSILDGASDVQFRRKRVHPTVTHVAGSLPDFMWWGISCSLRDGVASAVLTEDMGQFRAHAAYLEDAWRTRAPRSSRITAGLRAFGGAAVDEAAMEVAGQVVESVVGAAIPGLGLVRWLGERSVDAIRDTAARRERLSSEAPVMAATDFVDEAVALVSRLAIPELPVVVFVEDLHDADPTLVEMLVALASRPGAVLVVSTSWPGSTEANPAVAAAFAQLEESVIRVSHRSGVLPMPFRPEATLDELDAAALGQIVRFTYPEVEAETLQRIVERYPNPLALELFCELPRIRRRSKDGALTLSAAAVAEAPGEIRGLYQELWRELPERLREALTLAALGAPARIGEAGVSSHWHTTLLLEALHELDWPSVDDIAAALDFDAGAYAWVREVSGMLRAFHEPDQIMIAAEDDRFLSTEDRIEVRTALAQAVTRLADGSAPAETVDEALHLADLVGVLFAEGFLTDSTALAVATLPALRILATQPRELRRTIDMATRVIDALGGPESLRGAENLRGADNSAALEVWDIRGDAQYDLGLAADAERDYRVLVDILTGLHGPDHPSVLRMREGVVRAVGAAGRVEEALRAAQTLVDDRSRVLGRDHSHTLRSRATAAHLLGQIGRYQEALDAFVEILADSERVGVDAEDLLDIRHYITATLDQLGRLDEALAELQEIVRQLRLTRDEDDPRLLLARGNLAATYLSLGRYDTACTELVDVATRRARVLGDTHPHTLATRSALAYLLVEMGSVEDGLRLYVAVLTDRVRVLGPDHPETLESRAAVAMTMAGLEPLRAVESLESVAQDRVRLHGPDNPETLLARSYFARALQLAGRGEEALAAHRRLRQDRVRVMGADSADALSSRHDIALALEAIGRREEALEEWRALLDDRRRVLGAEHFDTLATRYGLANALLWEGRYDEALAEHLSVLAPRVATLGPDHPDTLLSRSAIAWLLSELGRVDEAVVHYDGLVELSQQTFGPDHPRTLSSRHNRAFALEGAGRVEHALDEARSVLADRRRVLGSAHDETVESLHALAAIASRADLSGEAAQVYLELLELLIDRLGDDHAEVLDVMTVAGRLLVDSGAAEYAVPLHAHVRDTCSRVKGDADPETLDAADDLAIALRKSGRHDESCASYESFLPTMAEVLGETHASYQYSLAGYASALRLAGREVEADAIDARLAVNDGE</sequence>
<organism evidence="1 2">
    <name type="scientific">Candidatus Microbacterium phytovorans</name>
    <dbReference type="NCBI Taxonomy" id="3121374"/>
    <lineage>
        <taxon>Bacteria</taxon>
        <taxon>Bacillati</taxon>
        <taxon>Actinomycetota</taxon>
        <taxon>Actinomycetes</taxon>
        <taxon>Micrococcales</taxon>
        <taxon>Microbacteriaceae</taxon>
        <taxon>Microbacterium</taxon>
    </lineage>
</organism>
<dbReference type="Pfam" id="PF13424">
    <property type="entry name" value="TPR_12"/>
    <property type="match status" value="1"/>
</dbReference>
<dbReference type="PANTHER" id="PTHR46082:SF6">
    <property type="entry name" value="AAA+ ATPASE DOMAIN-CONTAINING PROTEIN-RELATED"/>
    <property type="match status" value="1"/>
</dbReference>
<reference evidence="1" key="1">
    <citation type="submission" date="2023-03" db="EMBL/GenBank/DDBJ databases">
        <title>Andean soil-derived lignocellulolytic bacterial consortium as a source of novel taxa and putative plastic-active enzymes.</title>
        <authorList>
            <person name="Diaz-Garcia L."/>
            <person name="Chuvochina M."/>
            <person name="Feuerriegel G."/>
            <person name="Bunk B."/>
            <person name="Sproer C."/>
            <person name="Streit W.R."/>
            <person name="Rodriguez L.M."/>
            <person name="Overmann J."/>
            <person name="Jimenez D.J."/>
        </authorList>
    </citation>
    <scope>NUCLEOTIDE SEQUENCE</scope>
    <source>
        <strain evidence="1">MAG 4610</strain>
    </source>
</reference>
<proteinExistence type="predicted"/>
<dbReference type="Gene3D" id="1.25.40.10">
    <property type="entry name" value="Tetratricopeptide repeat domain"/>
    <property type="match status" value="4"/>
</dbReference>
<dbReference type="InterPro" id="IPR011990">
    <property type="entry name" value="TPR-like_helical_dom_sf"/>
</dbReference>
<dbReference type="InterPro" id="IPR053137">
    <property type="entry name" value="NLR-like"/>
</dbReference>
<dbReference type="PANTHER" id="PTHR46082">
    <property type="entry name" value="ATP/GTP-BINDING PROTEIN-RELATED"/>
    <property type="match status" value="1"/>
</dbReference>
<name>A0AAJ6B4Y9_9MICO</name>
<evidence type="ECO:0000313" key="2">
    <source>
        <dbReference type="Proteomes" id="UP001213972"/>
    </source>
</evidence>
<dbReference type="Pfam" id="PF13374">
    <property type="entry name" value="TPR_10"/>
    <property type="match status" value="4"/>
</dbReference>
<dbReference type="Proteomes" id="UP001213972">
    <property type="component" value="Chromosome"/>
</dbReference>
<dbReference type="SUPFAM" id="SSF48452">
    <property type="entry name" value="TPR-like"/>
    <property type="match status" value="5"/>
</dbReference>
<accession>A0AAJ6B4Y9</accession>
<dbReference type="EMBL" id="CP119321">
    <property type="protein sequence ID" value="WEK14917.1"/>
    <property type="molecule type" value="Genomic_DNA"/>
</dbReference>